<dbReference type="EnsemblMetazoa" id="GPPI002764-RA">
    <property type="protein sequence ID" value="GPPI002764-PA"/>
    <property type="gene ID" value="GPPI002764"/>
</dbReference>
<keyword evidence="2" id="KW-1185">Reference proteome</keyword>
<dbReference type="EMBL" id="JXJN01000765">
    <property type="status" value="NOT_ANNOTATED_CDS"/>
    <property type="molecule type" value="Genomic_DNA"/>
</dbReference>
<dbReference type="Proteomes" id="UP000092460">
    <property type="component" value="Unassembled WGS sequence"/>
</dbReference>
<proteinExistence type="predicted"/>
<dbReference type="AlphaFoldDB" id="A0A1B0AN97"/>
<reference evidence="1" key="2">
    <citation type="submission" date="2020-05" db="UniProtKB">
        <authorList>
            <consortium name="EnsemblMetazoa"/>
        </authorList>
    </citation>
    <scope>IDENTIFICATION</scope>
    <source>
        <strain evidence="1">IAEA</strain>
    </source>
</reference>
<name>A0A1B0AN97_9MUSC</name>
<dbReference type="EMBL" id="JXJN01000766">
    <property type="status" value="NOT_ANNOTATED_CDS"/>
    <property type="molecule type" value="Genomic_DNA"/>
</dbReference>
<protein>
    <submittedName>
        <fullName evidence="1">Uncharacterized protein</fullName>
    </submittedName>
</protein>
<accession>A0A1B0AN97</accession>
<organism evidence="1 2">
    <name type="scientific">Glossina palpalis gambiensis</name>
    <dbReference type="NCBI Taxonomy" id="67801"/>
    <lineage>
        <taxon>Eukaryota</taxon>
        <taxon>Metazoa</taxon>
        <taxon>Ecdysozoa</taxon>
        <taxon>Arthropoda</taxon>
        <taxon>Hexapoda</taxon>
        <taxon>Insecta</taxon>
        <taxon>Pterygota</taxon>
        <taxon>Neoptera</taxon>
        <taxon>Endopterygota</taxon>
        <taxon>Diptera</taxon>
        <taxon>Brachycera</taxon>
        <taxon>Muscomorpha</taxon>
        <taxon>Hippoboscoidea</taxon>
        <taxon>Glossinidae</taxon>
        <taxon>Glossina</taxon>
    </lineage>
</organism>
<reference evidence="2" key="1">
    <citation type="submission" date="2015-01" db="EMBL/GenBank/DDBJ databases">
        <authorList>
            <person name="Aksoy S."/>
            <person name="Warren W."/>
            <person name="Wilson R.K."/>
        </authorList>
    </citation>
    <scope>NUCLEOTIDE SEQUENCE [LARGE SCALE GENOMIC DNA]</scope>
    <source>
        <strain evidence="2">IAEA</strain>
    </source>
</reference>
<evidence type="ECO:0000313" key="2">
    <source>
        <dbReference type="Proteomes" id="UP000092460"/>
    </source>
</evidence>
<dbReference type="VEuPathDB" id="VectorBase:GPPI002764"/>
<evidence type="ECO:0000313" key="1">
    <source>
        <dbReference type="EnsemblMetazoa" id="GPPI002764-PA"/>
    </source>
</evidence>
<sequence>MAGDSVRVRCRERDEHLSGPACIRRGTKGIKNFPLLSDLQNLSLECAGIGIGFATNFQKASVCVLPIMFKIYNNNKLTGFLKKHFRSPTQTFNNIYKSPAAK</sequence>